<dbReference type="SUPFAM" id="SSF55846">
    <property type="entry name" value="N-acetylmuramoyl-L-alanine amidase-like"/>
    <property type="match status" value="1"/>
</dbReference>
<dbReference type="EMBL" id="BAAAPH010000001">
    <property type="protein sequence ID" value="GAA1550014.1"/>
    <property type="molecule type" value="Genomic_DNA"/>
</dbReference>
<dbReference type="Gene3D" id="3.40.80.10">
    <property type="entry name" value="Peptidoglycan recognition protein-like"/>
    <property type="match status" value="1"/>
</dbReference>
<proteinExistence type="predicted"/>
<gene>
    <name evidence="2" type="ORF">GCM10009804_03250</name>
</gene>
<name>A0ABP4MU53_9ACTN</name>
<dbReference type="RefSeq" id="WP_344231477.1">
    <property type="nucleotide sequence ID" value="NZ_BAAAPH010000001.1"/>
</dbReference>
<keyword evidence="3" id="KW-1185">Reference proteome</keyword>
<accession>A0ABP4MU53</accession>
<feature type="domain" description="N-acetylmuramoyl-L-alanine amidase" evidence="1">
    <location>
        <begin position="25"/>
        <end position="159"/>
    </location>
</feature>
<protein>
    <recommendedName>
        <fullName evidence="1">N-acetylmuramoyl-L-alanine amidase domain-containing protein</fullName>
    </recommendedName>
</protein>
<dbReference type="InterPro" id="IPR002502">
    <property type="entry name" value="Amidase_domain"/>
</dbReference>
<dbReference type="Pfam" id="PF01510">
    <property type="entry name" value="Amidase_2"/>
    <property type="match status" value="1"/>
</dbReference>
<evidence type="ECO:0000313" key="2">
    <source>
        <dbReference type="EMBL" id="GAA1550014.1"/>
    </source>
</evidence>
<sequence length="235" mass="26014">MALYPGARQRPIPPGSNDPAIIPIGVVLHVDAGNSGSLYDYFDGKSGGIESHLFIRKDGGVEQYRDTQREADANYHGNSFVRDGKTYGFISVETQGFAAGEWTDAQLSEIKKFLLWAHRTHGIPLRLCPAWDQPGVGWHVMWGAPGPWTNARGKVCPGPDRVKQFNNVLVPWFASATKPVEDDMPYTPDQIRAMVQAELEEYNARFWTAPTGTGTAIRAQLDRIEKTLDDEAAKS</sequence>
<dbReference type="Proteomes" id="UP001501705">
    <property type="component" value="Unassembled WGS sequence"/>
</dbReference>
<evidence type="ECO:0000259" key="1">
    <source>
        <dbReference type="Pfam" id="PF01510"/>
    </source>
</evidence>
<reference evidence="3" key="1">
    <citation type="journal article" date="2019" name="Int. J. Syst. Evol. Microbiol.">
        <title>The Global Catalogue of Microorganisms (GCM) 10K type strain sequencing project: providing services to taxonomists for standard genome sequencing and annotation.</title>
        <authorList>
            <consortium name="The Broad Institute Genomics Platform"/>
            <consortium name="The Broad Institute Genome Sequencing Center for Infectious Disease"/>
            <person name="Wu L."/>
            <person name="Ma J."/>
        </authorList>
    </citation>
    <scope>NUCLEOTIDE SEQUENCE [LARGE SCALE GENOMIC DNA]</scope>
    <source>
        <strain evidence="3">JCM 15572</strain>
    </source>
</reference>
<organism evidence="2 3">
    <name type="scientific">Kribbella hippodromi</name>
    <dbReference type="NCBI Taxonomy" id="434347"/>
    <lineage>
        <taxon>Bacteria</taxon>
        <taxon>Bacillati</taxon>
        <taxon>Actinomycetota</taxon>
        <taxon>Actinomycetes</taxon>
        <taxon>Propionibacteriales</taxon>
        <taxon>Kribbellaceae</taxon>
        <taxon>Kribbella</taxon>
    </lineage>
</organism>
<dbReference type="InterPro" id="IPR036505">
    <property type="entry name" value="Amidase/PGRP_sf"/>
</dbReference>
<comment type="caution">
    <text evidence="2">The sequence shown here is derived from an EMBL/GenBank/DDBJ whole genome shotgun (WGS) entry which is preliminary data.</text>
</comment>
<evidence type="ECO:0000313" key="3">
    <source>
        <dbReference type="Proteomes" id="UP001501705"/>
    </source>
</evidence>